<dbReference type="RefSeq" id="WP_027944386.1">
    <property type="nucleotide sequence ID" value="NZ_BSTI01000020.1"/>
</dbReference>
<dbReference type="Pfam" id="PF01926">
    <property type="entry name" value="MMR_HSR1"/>
    <property type="match status" value="2"/>
</dbReference>
<gene>
    <name evidence="13" type="primary">engA</name>
    <name evidence="9" type="synonym">der</name>
    <name evidence="13" type="ORF">Atai01_67590</name>
</gene>
<keyword evidence="14" id="KW-1185">Reference proteome</keyword>
<dbReference type="InterPro" id="IPR027417">
    <property type="entry name" value="P-loop_NTPase"/>
</dbReference>
<dbReference type="InterPro" id="IPR006073">
    <property type="entry name" value="GTP-bd"/>
</dbReference>
<dbReference type="SUPFAM" id="SSF52540">
    <property type="entry name" value="P-loop containing nucleoside triphosphate hydrolases"/>
    <property type="match status" value="2"/>
</dbReference>
<feature type="binding site" evidence="9">
    <location>
        <begin position="215"/>
        <end position="222"/>
    </location>
    <ligand>
        <name>GTP</name>
        <dbReference type="ChEBI" id="CHEBI:37565"/>
        <label>2</label>
    </ligand>
</feature>
<keyword evidence="5 9" id="KW-0547">Nucleotide-binding</keyword>
<dbReference type="Pfam" id="PF14714">
    <property type="entry name" value="KH_dom-like"/>
    <property type="match status" value="1"/>
</dbReference>
<dbReference type="InterPro" id="IPR016484">
    <property type="entry name" value="GTPase_Der"/>
</dbReference>
<keyword evidence="3 9" id="KW-0690">Ribosome biogenesis</keyword>
<feature type="binding site" evidence="9">
    <location>
        <begin position="262"/>
        <end position="266"/>
    </location>
    <ligand>
        <name>GTP</name>
        <dbReference type="ChEBI" id="CHEBI:37565"/>
        <label>2</label>
    </ligand>
</feature>
<comment type="caution">
    <text evidence="13">The sequence shown here is derived from an EMBL/GenBank/DDBJ whole genome shotgun (WGS) entry which is preliminary data.</text>
</comment>
<dbReference type="AlphaFoldDB" id="A0A9W6R8C5"/>
<feature type="domain" description="EngA-type G" evidence="12">
    <location>
        <begin position="36"/>
        <end position="199"/>
    </location>
</feature>
<dbReference type="Gene3D" id="3.30.300.20">
    <property type="match status" value="1"/>
</dbReference>
<sequence length="472" mass="50951">MTEVDGTWSDEAEFAALDAGGDGVGADEADEQLGQPVLAVVGRPNVGKSTLVNRILGRREAVVQDVPGVTRDRVAYDAMWNGRRFTLVDTGGWEPGATGLQGAVATQAELAMSTSDAVLLVVDASVGATATDEAVSRVLRRSKRPVLLAANKVDDERLLGDVASLWSLGLGEPFPVSALHGRNSGDLLDAIVKALPEAPRDGARVAGPRRVALVGKPNVGKSSLLNKLTGEERSVVDAVAGTTVDPVDSLVELDGQTWRFVDTAGLRKRVRTASGTEYYASLRTKAAIDAAEVAIVLLDASEPLSEQDLRVLTMVVESGRACVLALNKWDLVDEERRYQLEKELDRGLVRVPWAERVNISALTGRAVRKLAPTLRTALTSWDQRVPTGQLNGWLSELVAATPPPVRGGKQPKVLFATQASIRPPTLVLFTTGFLEAGYRRFIERKFRERFGFAGSPVRINVRVREKKPKKSR</sequence>
<dbReference type="InterPro" id="IPR032859">
    <property type="entry name" value="KH_dom-like"/>
</dbReference>
<feature type="binding site" evidence="9">
    <location>
        <begin position="89"/>
        <end position="93"/>
    </location>
    <ligand>
        <name>GTP</name>
        <dbReference type="ChEBI" id="CHEBI:37565"/>
        <label>1</label>
    </ligand>
</feature>
<dbReference type="NCBIfam" id="TIGR03594">
    <property type="entry name" value="GTPase_EngA"/>
    <property type="match status" value="1"/>
</dbReference>
<evidence type="ECO:0000256" key="1">
    <source>
        <dbReference type="ARBA" id="ARBA00008279"/>
    </source>
</evidence>
<dbReference type="PROSITE" id="PS51712">
    <property type="entry name" value="G_ENGA"/>
    <property type="match status" value="2"/>
</dbReference>
<dbReference type="NCBIfam" id="NF002828">
    <property type="entry name" value="PRK03003.1"/>
    <property type="match status" value="1"/>
</dbReference>
<dbReference type="NCBIfam" id="TIGR00231">
    <property type="entry name" value="small_GTP"/>
    <property type="match status" value="2"/>
</dbReference>
<feature type="domain" description="EngA-type G" evidence="12">
    <location>
        <begin position="209"/>
        <end position="382"/>
    </location>
</feature>
<evidence type="ECO:0000313" key="13">
    <source>
        <dbReference type="EMBL" id="GLY70140.1"/>
    </source>
</evidence>
<evidence type="ECO:0000259" key="12">
    <source>
        <dbReference type="PROSITE" id="PS51712"/>
    </source>
</evidence>
<dbReference type="CDD" id="cd01895">
    <property type="entry name" value="EngA2"/>
    <property type="match status" value="1"/>
</dbReference>
<dbReference type="HAMAP" id="MF_00195">
    <property type="entry name" value="GTPase_Der"/>
    <property type="match status" value="1"/>
</dbReference>
<dbReference type="FunFam" id="3.30.300.20:FF:000004">
    <property type="entry name" value="GTPase Der"/>
    <property type="match status" value="1"/>
</dbReference>
<evidence type="ECO:0000256" key="6">
    <source>
        <dbReference type="ARBA" id="ARBA00023134"/>
    </source>
</evidence>
<dbReference type="GO" id="GO:0042254">
    <property type="term" value="P:ribosome biogenesis"/>
    <property type="evidence" value="ECO:0007669"/>
    <property type="project" value="UniProtKB-KW"/>
</dbReference>
<evidence type="ECO:0000256" key="5">
    <source>
        <dbReference type="ARBA" id="ARBA00022741"/>
    </source>
</evidence>
<dbReference type="FunFam" id="3.40.50.300:FF:000057">
    <property type="entry name" value="GTPase Der"/>
    <property type="match status" value="1"/>
</dbReference>
<evidence type="ECO:0000313" key="14">
    <source>
        <dbReference type="Proteomes" id="UP001165136"/>
    </source>
</evidence>
<accession>A0A9W6R8C5</accession>
<dbReference type="GO" id="GO:0005525">
    <property type="term" value="F:GTP binding"/>
    <property type="evidence" value="ECO:0007669"/>
    <property type="project" value="UniProtKB-UniRule"/>
</dbReference>
<dbReference type="CDD" id="cd01894">
    <property type="entry name" value="EngA1"/>
    <property type="match status" value="1"/>
</dbReference>
<reference evidence="13" key="1">
    <citation type="submission" date="2023-03" db="EMBL/GenBank/DDBJ databases">
        <title>Amycolatopsis taiwanensis NBRC 103393.</title>
        <authorList>
            <person name="Ichikawa N."/>
            <person name="Sato H."/>
            <person name="Tonouchi N."/>
        </authorList>
    </citation>
    <scope>NUCLEOTIDE SEQUENCE</scope>
    <source>
        <strain evidence="13">NBRC 103393</strain>
    </source>
</reference>
<dbReference type="GO" id="GO:0043022">
    <property type="term" value="F:ribosome binding"/>
    <property type="evidence" value="ECO:0007669"/>
    <property type="project" value="TreeGrafter"/>
</dbReference>
<evidence type="ECO:0000256" key="4">
    <source>
        <dbReference type="ARBA" id="ARBA00022737"/>
    </source>
</evidence>
<keyword evidence="6 9" id="KW-0342">GTP-binding</keyword>
<dbReference type="PANTHER" id="PTHR43834">
    <property type="entry name" value="GTPASE DER"/>
    <property type="match status" value="1"/>
</dbReference>
<feature type="binding site" evidence="9">
    <location>
        <begin position="151"/>
        <end position="154"/>
    </location>
    <ligand>
        <name>GTP</name>
        <dbReference type="ChEBI" id="CHEBI:37565"/>
        <label>1</label>
    </ligand>
</feature>
<comment type="function">
    <text evidence="8 9 11">GTPase that plays an essential role in the late steps of ribosome biogenesis.</text>
</comment>
<dbReference type="PIRSF" id="PIRSF006485">
    <property type="entry name" value="GTP-binding_EngA"/>
    <property type="match status" value="1"/>
</dbReference>
<organism evidence="13 14">
    <name type="scientific">Amycolatopsis taiwanensis</name>
    <dbReference type="NCBI Taxonomy" id="342230"/>
    <lineage>
        <taxon>Bacteria</taxon>
        <taxon>Bacillati</taxon>
        <taxon>Actinomycetota</taxon>
        <taxon>Actinomycetes</taxon>
        <taxon>Pseudonocardiales</taxon>
        <taxon>Pseudonocardiaceae</taxon>
        <taxon>Amycolatopsis</taxon>
    </lineage>
</organism>
<dbReference type="PANTHER" id="PTHR43834:SF6">
    <property type="entry name" value="GTPASE DER"/>
    <property type="match status" value="1"/>
</dbReference>
<name>A0A9W6R8C5_9PSEU</name>
<evidence type="ECO:0000256" key="9">
    <source>
        <dbReference type="HAMAP-Rule" id="MF_00195"/>
    </source>
</evidence>
<proteinExistence type="inferred from homology"/>
<dbReference type="Proteomes" id="UP001165136">
    <property type="component" value="Unassembled WGS sequence"/>
</dbReference>
<feature type="binding site" evidence="9">
    <location>
        <begin position="42"/>
        <end position="49"/>
    </location>
    <ligand>
        <name>GTP</name>
        <dbReference type="ChEBI" id="CHEBI:37565"/>
        <label>1</label>
    </ligand>
</feature>
<dbReference type="FunFam" id="3.40.50.300:FF:000040">
    <property type="entry name" value="GTPase Der"/>
    <property type="match status" value="1"/>
</dbReference>
<evidence type="ECO:0000256" key="11">
    <source>
        <dbReference type="RuleBase" id="RU004481"/>
    </source>
</evidence>
<dbReference type="InterPro" id="IPR031166">
    <property type="entry name" value="G_ENGA"/>
</dbReference>
<dbReference type="EMBL" id="BSTI01000020">
    <property type="protein sequence ID" value="GLY70140.1"/>
    <property type="molecule type" value="Genomic_DNA"/>
</dbReference>
<dbReference type="Gene3D" id="3.40.50.300">
    <property type="entry name" value="P-loop containing nucleotide triphosphate hydrolases"/>
    <property type="match status" value="2"/>
</dbReference>
<evidence type="ECO:0000256" key="7">
    <source>
        <dbReference type="ARBA" id="ARBA00032345"/>
    </source>
</evidence>
<evidence type="ECO:0000256" key="2">
    <source>
        <dbReference type="ARBA" id="ARBA00020953"/>
    </source>
</evidence>
<keyword evidence="4 11" id="KW-0677">Repeat</keyword>
<dbReference type="PRINTS" id="PR00326">
    <property type="entry name" value="GTP1OBG"/>
</dbReference>
<protein>
    <recommendedName>
        <fullName evidence="2 9">GTPase Der</fullName>
    </recommendedName>
    <alternativeName>
        <fullName evidence="7 9">GTP-binding protein EngA</fullName>
    </alternativeName>
</protein>
<dbReference type="InterPro" id="IPR015946">
    <property type="entry name" value="KH_dom-like_a/b"/>
</dbReference>
<evidence type="ECO:0000256" key="8">
    <source>
        <dbReference type="ARBA" id="ARBA00053470"/>
    </source>
</evidence>
<evidence type="ECO:0000256" key="3">
    <source>
        <dbReference type="ARBA" id="ARBA00022517"/>
    </source>
</evidence>
<comment type="subunit">
    <text evidence="9">Associates with the 50S ribosomal subunit.</text>
</comment>
<feature type="binding site" evidence="9">
    <location>
        <begin position="327"/>
        <end position="330"/>
    </location>
    <ligand>
        <name>GTP</name>
        <dbReference type="ChEBI" id="CHEBI:37565"/>
        <label>2</label>
    </ligand>
</feature>
<evidence type="ECO:0000256" key="10">
    <source>
        <dbReference type="PROSITE-ProRule" id="PRU01049"/>
    </source>
</evidence>
<dbReference type="InterPro" id="IPR005225">
    <property type="entry name" value="Small_GTP-bd"/>
</dbReference>
<comment type="similarity">
    <text evidence="1 9 10 11">Belongs to the TRAFAC class TrmE-Era-EngA-EngB-Septin-like GTPase superfamily. EngA (Der) GTPase family.</text>
</comment>